<evidence type="ECO:0000256" key="7">
    <source>
        <dbReference type="ARBA" id="ARBA00023125"/>
    </source>
</evidence>
<dbReference type="Proteomes" id="UP000694558">
    <property type="component" value="Chromosome 16"/>
</dbReference>
<dbReference type="SMART" id="SM00355">
    <property type="entry name" value="ZnF_C2H2"/>
    <property type="match status" value="3"/>
</dbReference>
<dbReference type="GeneTree" id="ENSGT00940000153306"/>
<dbReference type="PROSITE" id="PS00028">
    <property type="entry name" value="ZINC_FINGER_C2H2_1"/>
    <property type="match status" value="3"/>
</dbReference>
<keyword evidence="3" id="KW-0677">Repeat</keyword>
<dbReference type="GO" id="GO:0008270">
    <property type="term" value="F:zinc ion binding"/>
    <property type="evidence" value="ECO:0007669"/>
    <property type="project" value="UniProtKB-KW"/>
</dbReference>
<dbReference type="PANTHER" id="PTHR24383:SF12">
    <property type="entry name" value="ZINC FINGER PROTEIN 618"/>
    <property type="match status" value="1"/>
</dbReference>
<evidence type="ECO:0000256" key="2">
    <source>
        <dbReference type="ARBA" id="ARBA00022723"/>
    </source>
</evidence>
<keyword evidence="2" id="KW-0479">Metal-binding</keyword>
<protein>
    <submittedName>
        <fullName evidence="14">Zinc finger protein 618</fullName>
    </submittedName>
</protein>
<feature type="compositionally biased region" description="Polar residues" evidence="11">
    <location>
        <begin position="27"/>
        <end position="36"/>
    </location>
</feature>
<evidence type="ECO:0000256" key="6">
    <source>
        <dbReference type="ARBA" id="ARBA00023015"/>
    </source>
</evidence>
<evidence type="ECO:0000256" key="10">
    <source>
        <dbReference type="PROSITE-ProRule" id="PRU00042"/>
    </source>
</evidence>
<dbReference type="GO" id="GO:0003677">
    <property type="term" value="F:DNA binding"/>
    <property type="evidence" value="ECO:0007669"/>
    <property type="project" value="UniProtKB-KW"/>
</dbReference>
<evidence type="ECO:0000256" key="12">
    <source>
        <dbReference type="SAM" id="Phobius"/>
    </source>
</evidence>
<feature type="transmembrane region" description="Helical" evidence="12">
    <location>
        <begin position="190"/>
        <end position="216"/>
    </location>
</feature>
<reference evidence="14" key="2">
    <citation type="submission" date="2025-08" db="UniProtKB">
        <authorList>
            <consortium name="Ensembl"/>
        </authorList>
    </citation>
    <scope>IDENTIFICATION</scope>
</reference>
<dbReference type="Gene3D" id="3.30.160.60">
    <property type="entry name" value="Classic Zinc Finger"/>
    <property type="match status" value="1"/>
</dbReference>
<evidence type="ECO:0000256" key="8">
    <source>
        <dbReference type="ARBA" id="ARBA00023163"/>
    </source>
</evidence>
<keyword evidence="7" id="KW-0238">DNA-binding</keyword>
<dbReference type="InterPro" id="IPR036236">
    <property type="entry name" value="Znf_C2H2_sf"/>
</dbReference>
<dbReference type="AlphaFoldDB" id="A0A8D2ZTU0"/>
<dbReference type="Gene3D" id="1.10.10.1070">
    <property type="entry name" value="Zinc finger, BED domain-containing"/>
    <property type="match status" value="1"/>
</dbReference>
<dbReference type="PANTHER" id="PTHR24383">
    <property type="entry name" value="ZINC FINGER PROTEIN"/>
    <property type="match status" value="1"/>
</dbReference>
<evidence type="ECO:0000256" key="9">
    <source>
        <dbReference type="ARBA" id="ARBA00023242"/>
    </source>
</evidence>
<feature type="compositionally biased region" description="Low complexity" evidence="11">
    <location>
        <begin position="694"/>
        <end position="703"/>
    </location>
</feature>
<name>A0A8D2ZTU0_SCOMX</name>
<comment type="subcellular location">
    <subcellularLocation>
        <location evidence="1">Nucleus</location>
    </subcellularLocation>
</comment>
<organism evidence="14 15">
    <name type="scientific">Scophthalmus maximus</name>
    <name type="common">Turbot</name>
    <name type="synonym">Psetta maxima</name>
    <dbReference type="NCBI Taxonomy" id="52904"/>
    <lineage>
        <taxon>Eukaryota</taxon>
        <taxon>Metazoa</taxon>
        <taxon>Chordata</taxon>
        <taxon>Craniata</taxon>
        <taxon>Vertebrata</taxon>
        <taxon>Euteleostomi</taxon>
        <taxon>Actinopterygii</taxon>
        <taxon>Neopterygii</taxon>
        <taxon>Teleostei</taxon>
        <taxon>Neoteleostei</taxon>
        <taxon>Acanthomorphata</taxon>
        <taxon>Carangaria</taxon>
        <taxon>Pleuronectiformes</taxon>
        <taxon>Pleuronectoidei</taxon>
        <taxon>Scophthalmidae</taxon>
        <taxon>Scophthalmus</taxon>
    </lineage>
</organism>
<evidence type="ECO:0000313" key="14">
    <source>
        <dbReference type="Ensembl" id="ENSSMAP00000007518.2"/>
    </source>
</evidence>
<keyword evidence="5" id="KW-0862">Zinc</keyword>
<feature type="region of interest" description="Disordered" evidence="11">
    <location>
        <begin position="1"/>
        <end position="53"/>
    </location>
</feature>
<evidence type="ECO:0000256" key="1">
    <source>
        <dbReference type="ARBA" id="ARBA00004123"/>
    </source>
</evidence>
<reference evidence="14" key="1">
    <citation type="submission" date="2023-05" db="EMBL/GenBank/DDBJ databases">
        <title>High-quality long-read genome of Scophthalmus maximus.</title>
        <authorList>
            <person name="Lien S."/>
            <person name="Martinez P."/>
        </authorList>
    </citation>
    <scope>NUCLEOTIDE SEQUENCE [LARGE SCALE GENOMIC DNA]</scope>
</reference>
<dbReference type="InterPro" id="IPR013087">
    <property type="entry name" value="Znf_C2H2_type"/>
</dbReference>
<keyword evidence="8" id="KW-0804">Transcription</keyword>
<evidence type="ECO:0000256" key="3">
    <source>
        <dbReference type="ARBA" id="ARBA00022737"/>
    </source>
</evidence>
<dbReference type="SUPFAM" id="SSF140996">
    <property type="entry name" value="Hermes dimerisation domain"/>
    <property type="match status" value="1"/>
</dbReference>
<evidence type="ECO:0000313" key="15">
    <source>
        <dbReference type="Proteomes" id="UP000694558"/>
    </source>
</evidence>
<dbReference type="PROSITE" id="PS50157">
    <property type="entry name" value="ZINC_FINGER_C2H2_2"/>
    <property type="match status" value="3"/>
</dbReference>
<dbReference type="GO" id="GO:0005634">
    <property type="term" value="C:nucleus"/>
    <property type="evidence" value="ECO:0007669"/>
    <property type="project" value="UniProtKB-SubCell"/>
</dbReference>
<feature type="domain" description="C2H2-type" evidence="13">
    <location>
        <begin position="107"/>
        <end position="134"/>
    </location>
</feature>
<dbReference type="SUPFAM" id="SSF57667">
    <property type="entry name" value="beta-beta-alpha zinc fingers"/>
    <property type="match status" value="1"/>
</dbReference>
<dbReference type="SUPFAM" id="SSF53098">
    <property type="entry name" value="Ribonuclease H-like"/>
    <property type="match status" value="1"/>
</dbReference>
<evidence type="ECO:0000256" key="11">
    <source>
        <dbReference type="SAM" id="MobiDB-lite"/>
    </source>
</evidence>
<evidence type="ECO:0000259" key="13">
    <source>
        <dbReference type="PROSITE" id="PS50157"/>
    </source>
</evidence>
<keyword evidence="6" id="KW-0805">Transcription regulation</keyword>
<feature type="domain" description="C2H2-type" evidence="13">
    <location>
        <begin position="73"/>
        <end position="100"/>
    </location>
</feature>
<evidence type="ECO:0000256" key="4">
    <source>
        <dbReference type="ARBA" id="ARBA00022771"/>
    </source>
</evidence>
<accession>A0A8D2ZTU0</accession>
<keyword evidence="4 10" id="KW-0863">Zinc-finger</keyword>
<keyword evidence="9" id="KW-0539">Nucleus</keyword>
<keyword evidence="12" id="KW-0812">Transmembrane</keyword>
<feature type="region of interest" description="Disordered" evidence="11">
    <location>
        <begin position="651"/>
        <end position="706"/>
    </location>
</feature>
<dbReference type="Ensembl" id="ENSSMAT00000007617.2">
    <property type="protein sequence ID" value="ENSSMAP00000007518.2"/>
    <property type="gene ID" value="ENSSMAG00000004591.2"/>
</dbReference>
<feature type="region of interest" description="Disordered" evidence="11">
    <location>
        <begin position="248"/>
        <end position="284"/>
    </location>
</feature>
<evidence type="ECO:0000256" key="5">
    <source>
        <dbReference type="ARBA" id="ARBA00022833"/>
    </source>
</evidence>
<proteinExistence type="predicted"/>
<keyword evidence="12" id="KW-0472">Membrane</keyword>
<sequence length="796" mass="87345">MSAQEAPNPGKERADSGSVAADRPSPTAATKNTSPAPVTVKKEPGTLETSNGKVGDANPAEICVVIGGNDGSYVCGVCGKKYKYYNCFQTHVRAHRGEGPSADSFRYSCDICGKKYKYYSCFQEHRDLHAVDDPYEQVVLPVDGLKEEEPVEPYQKIGPKTGSYVCEFCGKQYKYFNPYQEHVALHTPMVMFLFLSLLLFIYFHFVMILFFIFLHWKHSTQLIFSIELVQNHCLCAFLLRVSSADNENHTKGESPKASSAPGPQEQLWRASQAPAPAPAHPSKERQQVAERLLRVMCSDLSMLNVLNSKDFLKLAQTLVDTGARHGAYSTRDALGNMSALALRQLPRMYNQVKVKVTCALGSNSSLGIAVTCHSQTSGPDACYVLTAYQVEGSRLKRYVLGVREAELREGPDQVHHWVQNVLSEFVMSDIRTVYVSEPRVWSAGFAGSPLGGGGRGRICLRCAGCSLGAVVQAVLGKRSLQARGLHELSELLSTCREIHAAQCPTPPCWDRMAEALLQVHAHFEQICEAYGRSKSTAPQLQGLNKHLLGTLACLLAPLRLAALELSSQRRPTLQQVLPVYLRLEKFFTSKAGEAGTGTASKLCHYFLEALKENFKVERAHQVAMVLDPQLKLRSVPAYQHEDIISRACEMAAEPRDGGMTGGGGSGGEERDADGPPTPKISRIEGAGSNGGTSRGTSSCTVSGNDEGQSQVRQEIFKYLAEPLLQGTPELFQYWSSAVGEKFPRLARLALWLLAVPAVGIRGECVTVCEQSLAMKRRQQVTTEEMNKLIFLRSNMG</sequence>
<dbReference type="InterPro" id="IPR012337">
    <property type="entry name" value="RNaseH-like_sf"/>
</dbReference>
<gene>
    <name evidence="14" type="primary">znf618</name>
</gene>
<keyword evidence="12" id="KW-1133">Transmembrane helix</keyword>
<feature type="domain" description="C2H2-type" evidence="13">
    <location>
        <begin position="164"/>
        <end position="187"/>
    </location>
</feature>